<dbReference type="Pfam" id="PF12900">
    <property type="entry name" value="Pyridox_ox_2"/>
    <property type="match status" value="1"/>
</dbReference>
<accession>J9G956</accession>
<sequence length="159" mass="18461">MKTFLIEDKEKIEAIIRQCDTCFVGMIDLEGNPYVIPMNFAYADGMVYLHSGPEGSKLKMLERNNQVCITFSTGHELVYQNEKIACSYSMRSESAICRGKVTFIDDLKEKRRILDLIMHHYTDNKFSYSEPALRNVKVWQVPVEQLTGKYFGRRGYEKP</sequence>
<reference evidence="1" key="1">
    <citation type="journal article" date="2012" name="PLoS ONE">
        <title>Gene sets for utilization of primary and secondary nutrition supplies in the distal gut of endangered iberian lynx.</title>
        <authorList>
            <person name="Alcaide M."/>
            <person name="Messina E."/>
            <person name="Richter M."/>
            <person name="Bargiela R."/>
            <person name="Peplies J."/>
            <person name="Huws S.A."/>
            <person name="Newbold C.J."/>
            <person name="Golyshin P.N."/>
            <person name="Simon M.A."/>
            <person name="Lopez G."/>
            <person name="Yakimov M.M."/>
            <person name="Ferrer M."/>
        </authorList>
    </citation>
    <scope>NUCLEOTIDE SEQUENCE</scope>
</reference>
<organism evidence="1">
    <name type="scientific">gut metagenome</name>
    <dbReference type="NCBI Taxonomy" id="749906"/>
    <lineage>
        <taxon>unclassified sequences</taxon>
        <taxon>metagenomes</taxon>
        <taxon>organismal metagenomes</taxon>
    </lineage>
</organism>
<dbReference type="EMBL" id="AMCI01005508">
    <property type="protein sequence ID" value="EJW95989.1"/>
    <property type="molecule type" value="Genomic_DNA"/>
</dbReference>
<dbReference type="InterPro" id="IPR012349">
    <property type="entry name" value="Split_barrel_FMN-bd"/>
</dbReference>
<dbReference type="Gene3D" id="2.30.110.10">
    <property type="entry name" value="Electron Transport, Fmn-binding Protein, Chain A"/>
    <property type="match status" value="1"/>
</dbReference>
<name>J9G956_9ZZZZ</name>
<protein>
    <submittedName>
        <fullName evidence="1">5-nitroimidazole antibiotic resistance protein</fullName>
    </submittedName>
</protein>
<dbReference type="SUPFAM" id="SSF50475">
    <property type="entry name" value="FMN-binding split barrel"/>
    <property type="match status" value="1"/>
</dbReference>
<dbReference type="PANTHER" id="PTHR34071">
    <property type="entry name" value="5-NITROIMIDAZOLE ANTIBIOTICS RESISTANCE PROTEIN, NIMA-FAMILY-RELATED PROTEIN-RELATED"/>
    <property type="match status" value="1"/>
</dbReference>
<comment type="caution">
    <text evidence="1">The sequence shown here is derived from an EMBL/GenBank/DDBJ whole genome shotgun (WGS) entry which is preliminary data.</text>
</comment>
<dbReference type="InterPro" id="IPR024747">
    <property type="entry name" value="Pyridox_Oxase-rel"/>
</dbReference>
<dbReference type="PANTHER" id="PTHR34071:SF2">
    <property type="entry name" value="FLAVIN-NUCLEOTIDE-BINDING PROTEIN"/>
    <property type="match status" value="1"/>
</dbReference>
<proteinExistence type="predicted"/>
<gene>
    <name evidence="1" type="ORF">EVA_15904</name>
</gene>
<dbReference type="AlphaFoldDB" id="J9G956"/>
<evidence type="ECO:0000313" key="1">
    <source>
        <dbReference type="EMBL" id="EJW95989.1"/>
    </source>
</evidence>